<dbReference type="CDD" id="cd10439">
    <property type="entry name" value="GIY-YIG_COG3410"/>
    <property type="match status" value="1"/>
</dbReference>
<dbReference type="EMBL" id="CP119108">
    <property type="protein sequence ID" value="WEG08375.1"/>
    <property type="molecule type" value="Genomic_DNA"/>
</dbReference>
<reference evidence="2 3" key="1">
    <citation type="submission" date="2023-03" db="EMBL/GenBank/DDBJ databases">
        <title>Genome sequence of Microbacterium sp. KACC 23027.</title>
        <authorList>
            <person name="Kim S."/>
            <person name="Heo J."/>
            <person name="Kwon S.-W."/>
        </authorList>
    </citation>
    <scope>NUCLEOTIDE SEQUENCE [LARGE SCALE GENOMIC DNA]</scope>
    <source>
        <strain evidence="2 3">KACC 23027</strain>
    </source>
</reference>
<name>A0ABY8BWV2_9MICO</name>
<feature type="domain" description="GIY-YIG" evidence="1">
    <location>
        <begin position="28"/>
        <end position="108"/>
    </location>
</feature>
<protein>
    <submittedName>
        <fullName evidence="2">DUF2075 domain-containing protein</fullName>
    </submittedName>
</protein>
<dbReference type="Gene3D" id="3.40.50.300">
    <property type="entry name" value="P-loop containing nucleotide triphosphate hydrolases"/>
    <property type="match status" value="1"/>
</dbReference>
<organism evidence="2 3">
    <name type="scientific">Microbacterium horticulturae</name>
    <dbReference type="NCBI Taxonomy" id="3028316"/>
    <lineage>
        <taxon>Bacteria</taxon>
        <taxon>Bacillati</taxon>
        <taxon>Actinomycetota</taxon>
        <taxon>Actinomycetes</taxon>
        <taxon>Micrococcales</taxon>
        <taxon>Microbacteriaceae</taxon>
        <taxon>Microbacterium</taxon>
    </lineage>
</organism>
<gene>
    <name evidence="2" type="ORF">PU630_14185</name>
</gene>
<evidence type="ECO:0000259" key="1">
    <source>
        <dbReference type="PROSITE" id="PS50164"/>
    </source>
</evidence>
<proteinExistence type="predicted"/>
<dbReference type="Proteomes" id="UP001214553">
    <property type="component" value="Chromosome"/>
</dbReference>
<keyword evidence="3" id="KW-1185">Reference proteome</keyword>
<dbReference type="RefSeq" id="WP_275277703.1">
    <property type="nucleotide sequence ID" value="NZ_CP119108.1"/>
</dbReference>
<dbReference type="InterPro" id="IPR018647">
    <property type="entry name" value="SLFN_3-like_DNA/RNA_helicase"/>
</dbReference>
<evidence type="ECO:0000313" key="2">
    <source>
        <dbReference type="EMBL" id="WEG08375.1"/>
    </source>
</evidence>
<dbReference type="Pfam" id="PF09848">
    <property type="entry name" value="SLFN-g3_helicase"/>
    <property type="match status" value="1"/>
</dbReference>
<dbReference type="InterPro" id="IPR027417">
    <property type="entry name" value="P-loop_NTPase"/>
</dbReference>
<dbReference type="PROSITE" id="PS50164">
    <property type="entry name" value="GIY_YIG"/>
    <property type="match status" value="1"/>
</dbReference>
<dbReference type="SUPFAM" id="SSF52540">
    <property type="entry name" value="P-loop containing nucleoside triphosphate hydrolases"/>
    <property type="match status" value="1"/>
</dbReference>
<sequence length="587" mass="66211">MTPFSIEPIDFDRAAVGVWAELSPRHRNWPVVYVIDGPGSGAGAVYVGETINAAARMKQHLDGPKRGMGLRDVRVIIDDEFNKSACLDLESHLIRWFAGDGIRSVLNGNEGITDAQYYNRDRYRSSFRAVFDELHARGLFTRSIAQIENSDLFKLSPFKALTETQAVAVEQILEALLADLEQPSSTTQSVVEGQPGTGKTVVAIYLMKLIADIAESTDTDTDPDGRFAEFFAEGYREMLAGIRMGLVIPQQSLRESVRRVFKKTPKLRAQMVLSPWEVADAGEPFDLLIVDEAHRLSQRASQGSGPMNTRFATVNERLFGADDVRYTQLDWITSRSRHQVLLMDAEQTVRPADLPYETVATILREAGRAHRRFRLLTQMRVKVEADYVGYIRRLLRGDAVPVPDLGEYDLRFFDDVGAMRREIRRMDAAHGLARMVAGYAWKWRSKKDKTAFDIELDGERMRWNSVPTDWISAPGAIDEVGSIHTVQGYDLNYAGVIIGPDLRRDPATGRIFIDRASYMDRKGKENNGYTKKTYTDDELLVYIRNIYGVLLTRGIRGTFVYVSDPGLREWMRTRLADRPSDVASHAG</sequence>
<accession>A0ABY8BWV2</accession>
<dbReference type="InterPro" id="IPR000305">
    <property type="entry name" value="GIY-YIG_endonuc"/>
</dbReference>
<evidence type="ECO:0000313" key="3">
    <source>
        <dbReference type="Proteomes" id="UP001214553"/>
    </source>
</evidence>